<comment type="caution">
    <text evidence="1">The sequence shown here is derived from an EMBL/GenBank/DDBJ whole genome shotgun (WGS) entry which is preliminary data.</text>
</comment>
<dbReference type="OrthoDB" id="10683707at2759"/>
<reference evidence="1" key="1">
    <citation type="submission" date="2021-02" db="EMBL/GenBank/DDBJ databases">
        <authorList>
            <person name="Dougan E. K."/>
            <person name="Rhodes N."/>
            <person name="Thang M."/>
            <person name="Chan C."/>
        </authorList>
    </citation>
    <scope>NUCLEOTIDE SEQUENCE</scope>
</reference>
<sequence>MRRMVCHLRPSPAHTSIPAEHPAFTIGNSGRKLGLATLREDETQEDLAVCRILEGMRADAFQIARDLGAEHLSKCDGIDQLIEAIQREDLAAKRGSLRALSSWTTTGWSPLKEK</sequence>
<proteinExistence type="predicted"/>
<protein>
    <submittedName>
        <fullName evidence="1">Uncharacterized protein</fullName>
    </submittedName>
</protein>
<evidence type="ECO:0000313" key="1">
    <source>
        <dbReference type="EMBL" id="CAE6931863.1"/>
    </source>
</evidence>
<keyword evidence="2" id="KW-1185">Reference proteome</keyword>
<dbReference type="AlphaFoldDB" id="A0A812GZ75"/>
<evidence type="ECO:0000313" key="2">
    <source>
        <dbReference type="Proteomes" id="UP000604046"/>
    </source>
</evidence>
<organism evidence="1 2">
    <name type="scientific">Symbiodinium natans</name>
    <dbReference type="NCBI Taxonomy" id="878477"/>
    <lineage>
        <taxon>Eukaryota</taxon>
        <taxon>Sar</taxon>
        <taxon>Alveolata</taxon>
        <taxon>Dinophyceae</taxon>
        <taxon>Suessiales</taxon>
        <taxon>Symbiodiniaceae</taxon>
        <taxon>Symbiodinium</taxon>
    </lineage>
</organism>
<dbReference type="Proteomes" id="UP000604046">
    <property type="component" value="Unassembled WGS sequence"/>
</dbReference>
<dbReference type="EMBL" id="CAJNDS010000044">
    <property type="protein sequence ID" value="CAE6931863.1"/>
    <property type="molecule type" value="Genomic_DNA"/>
</dbReference>
<accession>A0A812GZ75</accession>
<gene>
    <name evidence="1" type="ORF">SNAT2548_LOCUS873</name>
</gene>
<name>A0A812GZ75_9DINO</name>